<dbReference type="PROSITE" id="PS51257">
    <property type="entry name" value="PROKAR_LIPOPROTEIN"/>
    <property type="match status" value="1"/>
</dbReference>
<dbReference type="Gene3D" id="3.90.76.10">
    <property type="entry name" value="Dipeptide-binding Protein, Domain 1"/>
    <property type="match status" value="1"/>
</dbReference>
<sequence>MTLKKSFTVVSAAALAFGLAACGSSSNGDAGGSSDGIVLANGSEPQNPLIPANTTETGGGRIVDMIYSGLVYYDTSGKAHNEMAESIKRDTPTTYTIKLKEGLKFSDGSPI</sequence>
<dbReference type="AlphaFoldDB" id="A0A0G3GQG0"/>
<evidence type="ECO:0000313" key="4">
    <source>
        <dbReference type="Proteomes" id="UP000035368"/>
    </source>
</evidence>
<proteinExistence type="predicted"/>
<evidence type="ECO:0000256" key="1">
    <source>
        <dbReference type="SAM" id="MobiDB-lite"/>
    </source>
</evidence>
<keyword evidence="2" id="KW-0732">Signal</keyword>
<dbReference type="PATRIC" id="fig|1050174.4.peg.935"/>
<feature type="chain" id="PRO_5039536782" evidence="2">
    <location>
        <begin position="21"/>
        <end position="111"/>
    </location>
</feature>
<dbReference type="PANTHER" id="PTHR30290">
    <property type="entry name" value="PERIPLASMIC BINDING COMPONENT OF ABC TRANSPORTER"/>
    <property type="match status" value="1"/>
</dbReference>
<accession>A0A0G3GQG0</accession>
<feature type="signal peptide" evidence="2">
    <location>
        <begin position="1"/>
        <end position="20"/>
    </location>
</feature>
<dbReference type="Gene3D" id="3.40.190.10">
    <property type="entry name" value="Periplasmic binding protein-like II"/>
    <property type="match status" value="1"/>
</dbReference>
<dbReference type="PANTHER" id="PTHR30290:SF83">
    <property type="entry name" value="ABC TRANSPORTER SUBSTRATE-BINDING PROTEIN"/>
    <property type="match status" value="1"/>
</dbReference>
<feature type="region of interest" description="Disordered" evidence="1">
    <location>
        <begin position="24"/>
        <end position="55"/>
    </location>
</feature>
<reference evidence="3 4" key="1">
    <citation type="submission" date="2015-05" db="EMBL/GenBank/DDBJ databases">
        <title>Complete genome sequence of Corynebacterium epidermidicanis DSM 45586, isolated from the skin of a dog suffering from pruritus.</title>
        <authorList>
            <person name="Ruckert C."/>
            <person name="Albersmeier A."/>
            <person name="Winkler A."/>
            <person name="Tauch A."/>
        </authorList>
    </citation>
    <scope>NUCLEOTIDE SEQUENCE [LARGE SCALE GENOMIC DNA]</scope>
    <source>
        <strain evidence="3 4">DSM 45586</strain>
    </source>
</reference>
<dbReference type="Proteomes" id="UP000035368">
    <property type="component" value="Chromosome"/>
</dbReference>
<dbReference type="InterPro" id="IPR039424">
    <property type="entry name" value="SBP_5"/>
</dbReference>
<dbReference type="EMBL" id="CP011541">
    <property type="protein sequence ID" value="AKK02795.1"/>
    <property type="molecule type" value="Genomic_DNA"/>
</dbReference>
<dbReference type="KEGG" id="cei:CEPID_04625"/>
<gene>
    <name evidence="3" type="ORF">CEPID_04625</name>
</gene>
<name>A0A0G3GQG0_9CORY</name>
<dbReference type="SUPFAM" id="SSF53850">
    <property type="entry name" value="Periplasmic binding protein-like II"/>
    <property type="match status" value="1"/>
</dbReference>
<evidence type="ECO:0000256" key="2">
    <source>
        <dbReference type="SAM" id="SignalP"/>
    </source>
</evidence>
<protein>
    <submittedName>
        <fullName evidence="3">Extracellular solute-binding protein, family 5</fullName>
    </submittedName>
</protein>
<dbReference type="GO" id="GO:1904680">
    <property type="term" value="F:peptide transmembrane transporter activity"/>
    <property type="evidence" value="ECO:0007669"/>
    <property type="project" value="TreeGrafter"/>
</dbReference>
<keyword evidence="4" id="KW-1185">Reference proteome</keyword>
<evidence type="ECO:0000313" key="3">
    <source>
        <dbReference type="EMBL" id="AKK02795.1"/>
    </source>
</evidence>
<organism evidence="3 4">
    <name type="scientific">Corynebacterium epidermidicanis</name>
    <dbReference type="NCBI Taxonomy" id="1050174"/>
    <lineage>
        <taxon>Bacteria</taxon>
        <taxon>Bacillati</taxon>
        <taxon>Actinomycetota</taxon>
        <taxon>Actinomycetes</taxon>
        <taxon>Mycobacteriales</taxon>
        <taxon>Corynebacteriaceae</taxon>
        <taxon>Corynebacterium</taxon>
    </lineage>
</organism>
<dbReference type="GO" id="GO:0015833">
    <property type="term" value="P:peptide transport"/>
    <property type="evidence" value="ECO:0007669"/>
    <property type="project" value="TreeGrafter"/>
</dbReference>
<dbReference type="STRING" id="1050174.CEPID_04625"/>